<evidence type="ECO:0000313" key="1">
    <source>
        <dbReference type="EMBL" id="GIY52214.1"/>
    </source>
</evidence>
<dbReference type="AlphaFoldDB" id="A0AAV4U340"/>
<sequence>MEGLKAHRKIAEVNWLSVVSGIDRNGEERGGEGGGLVLSRQVEQSIILSLICSYDFFASGVISDAPEELRGIGISQNETPEFWPPKAISTSFQYFPPLRDELRHPPFRHSTRFPDFATSHRSSRVSVLPGCLQSLFILPPPISFSNWIVLFSVLEK</sequence>
<comment type="caution">
    <text evidence="1">The sequence shown here is derived from an EMBL/GenBank/DDBJ whole genome shotgun (WGS) entry which is preliminary data.</text>
</comment>
<name>A0AAV4U340_9ARAC</name>
<reference evidence="1 2" key="1">
    <citation type="submission" date="2021-06" db="EMBL/GenBank/DDBJ databases">
        <title>Caerostris darwini draft genome.</title>
        <authorList>
            <person name="Kono N."/>
            <person name="Arakawa K."/>
        </authorList>
    </citation>
    <scope>NUCLEOTIDE SEQUENCE [LARGE SCALE GENOMIC DNA]</scope>
</reference>
<keyword evidence="2" id="KW-1185">Reference proteome</keyword>
<proteinExistence type="predicted"/>
<dbReference type="EMBL" id="BPLQ01010643">
    <property type="protein sequence ID" value="GIY52214.1"/>
    <property type="molecule type" value="Genomic_DNA"/>
</dbReference>
<organism evidence="1 2">
    <name type="scientific">Caerostris darwini</name>
    <dbReference type="NCBI Taxonomy" id="1538125"/>
    <lineage>
        <taxon>Eukaryota</taxon>
        <taxon>Metazoa</taxon>
        <taxon>Ecdysozoa</taxon>
        <taxon>Arthropoda</taxon>
        <taxon>Chelicerata</taxon>
        <taxon>Arachnida</taxon>
        <taxon>Araneae</taxon>
        <taxon>Araneomorphae</taxon>
        <taxon>Entelegynae</taxon>
        <taxon>Araneoidea</taxon>
        <taxon>Araneidae</taxon>
        <taxon>Caerostris</taxon>
    </lineage>
</organism>
<dbReference type="Proteomes" id="UP001054837">
    <property type="component" value="Unassembled WGS sequence"/>
</dbReference>
<accession>A0AAV4U340</accession>
<gene>
    <name evidence="1" type="ORF">CDAR_216361</name>
</gene>
<protein>
    <submittedName>
        <fullName evidence="1">Uncharacterized protein</fullName>
    </submittedName>
</protein>
<evidence type="ECO:0000313" key="2">
    <source>
        <dbReference type="Proteomes" id="UP001054837"/>
    </source>
</evidence>